<reference evidence="1" key="1">
    <citation type="submission" date="2020-05" db="EMBL/GenBank/DDBJ databases">
        <title>Chitinophaga laudate sp. nov., isolated from a tropical peat swamp.</title>
        <authorList>
            <person name="Goh C.B.S."/>
            <person name="Lee M.S."/>
            <person name="Parimannan S."/>
            <person name="Pasbakhsh P."/>
            <person name="Yule C.M."/>
            <person name="Rajandas H."/>
            <person name="Loke S."/>
            <person name="Croft L."/>
            <person name="Tan J.B.L."/>
        </authorList>
    </citation>
    <scope>NUCLEOTIDE SEQUENCE</scope>
    <source>
        <strain evidence="1">Mgbs1</strain>
    </source>
</reference>
<evidence type="ECO:0000313" key="2">
    <source>
        <dbReference type="Proteomes" id="UP000281028"/>
    </source>
</evidence>
<proteinExistence type="predicted"/>
<comment type="caution">
    <text evidence="1">The sequence shown here is derived from an EMBL/GenBank/DDBJ whole genome shotgun (WGS) entry which is preliminary data.</text>
</comment>
<accession>A0A9Q5DB87</accession>
<evidence type="ECO:0008006" key="3">
    <source>
        <dbReference type="Google" id="ProtNLM"/>
    </source>
</evidence>
<dbReference type="AlphaFoldDB" id="A0A9Q5DB87"/>
<organism evidence="1 2">
    <name type="scientific">Chitinophaga solisilvae</name>
    <dbReference type="NCBI Taxonomy" id="1233460"/>
    <lineage>
        <taxon>Bacteria</taxon>
        <taxon>Pseudomonadati</taxon>
        <taxon>Bacteroidota</taxon>
        <taxon>Chitinophagia</taxon>
        <taxon>Chitinophagales</taxon>
        <taxon>Chitinophagaceae</taxon>
        <taxon>Chitinophaga</taxon>
    </lineage>
</organism>
<keyword evidence="2" id="KW-1185">Reference proteome</keyword>
<name>A0A9Q5DB87_9BACT</name>
<sequence length="417" mass="46484">MDENILIRECLSAVEKRLNWGSSQEWTTYDFEKLSVEIQESTGVTLSITTLKRLWGRLEYHHMPAVTTLNTMARFAGYADWRDFKKQQGTSEVVVPAEPAVTIAATPRISIRVMLPVILLLAAGGFAFWKSSNTTVSRSADYTFVSNKTMSEGVPNSVIFSYDATAANDTVFIAQSWDVSRKTAVPKDQHRYSTIYYYPGYYRAKLMTGENIVKEHDLMITSGGWVALIEQEKVPVYIRPETFQQDTVISVNEATLAAYNIPMQPVTPQLRFINVKDMPGLMNDHFTLETTIKTTYREGSAACQFADLLILCKNDVIIVPLSAKGCVGELSLLARGASVKSSQADLSGFGCDLTQWVKVRVEASGTHMRFLVNDKAAYTLEAKRPPTGIVGLQYRFNGTGAIKDTRFVADRDTVVMK</sequence>
<evidence type="ECO:0000313" key="1">
    <source>
        <dbReference type="EMBL" id="NSL90843.1"/>
    </source>
</evidence>
<dbReference type="Gene3D" id="2.60.120.560">
    <property type="entry name" value="Exo-inulinase, domain 1"/>
    <property type="match status" value="1"/>
</dbReference>
<gene>
    <name evidence="1" type="ORF">ECE50_028730</name>
</gene>
<dbReference type="EMBL" id="RIAR02000001">
    <property type="protein sequence ID" value="NSL90843.1"/>
    <property type="molecule type" value="Genomic_DNA"/>
</dbReference>
<dbReference type="Proteomes" id="UP000281028">
    <property type="component" value="Unassembled WGS sequence"/>
</dbReference>
<protein>
    <recommendedName>
        <fullName evidence="3">PKD domain-containing protein</fullName>
    </recommendedName>
</protein>